<keyword evidence="1" id="KW-1133">Transmembrane helix</keyword>
<dbReference type="Proteomes" id="UP001589647">
    <property type="component" value="Unassembled WGS sequence"/>
</dbReference>
<evidence type="ECO:0000313" key="3">
    <source>
        <dbReference type="Proteomes" id="UP001589647"/>
    </source>
</evidence>
<feature type="transmembrane region" description="Helical" evidence="1">
    <location>
        <begin position="35"/>
        <end position="54"/>
    </location>
</feature>
<proteinExistence type="predicted"/>
<evidence type="ECO:0000313" key="2">
    <source>
        <dbReference type="EMBL" id="MFB9201728.1"/>
    </source>
</evidence>
<gene>
    <name evidence="2" type="ORF">ACFFV7_11035</name>
</gene>
<accession>A0ABV5IB08</accession>
<keyword evidence="1" id="KW-0472">Membrane</keyword>
<feature type="transmembrane region" description="Helical" evidence="1">
    <location>
        <begin position="6"/>
        <end position="28"/>
    </location>
</feature>
<comment type="caution">
    <text evidence="2">The sequence shown here is derived from an EMBL/GenBank/DDBJ whole genome shotgun (WGS) entry which is preliminary data.</text>
</comment>
<dbReference type="RefSeq" id="WP_189649735.1">
    <property type="nucleotide sequence ID" value="NZ_BMRC01000011.1"/>
</dbReference>
<dbReference type="EMBL" id="JBHMEI010000005">
    <property type="protein sequence ID" value="MFB9201728.1"/>
    <property type="molecule type" value="Genomic_DNA"/>
</dbReference>
<evidence type="ECO:0000256" key="1">
    <source>
        <dbReference type="SAM" id="Phobius"/>
    </source>
</evidence>
<keyword evidence="3" id="KW-1185">Reference proteome</keyword>
<protein>
    <submittedName>
        <fullName evidence="2">Uncharacterized protein</fullName>
    </submittedName>
</protein>
<keyword evidence="1" id="KW-0812">Transmembrane</keyword>
<name>A0ABV5IB08_9ACTN</name>
<organism evidence="2 3">
    <name type="scientific">Nonomuraea spiralis</name>
    <dbReference type="NCBI Taxonomy" id="46182"/>
    <lineage>
        <taxon>Bacteria</taxon>
        <taxon>Bacillati</taxon>
        <taxon>Actinomycetota</taxon>
        <taxon>Actinomycetes</taxon>
        <taxon>Streptosporangiales</taxon>
        <taxon>Streptosporangiaceae</taxon>
        <taxon>Nonomuraea</taxon>
    </lineage>
</organism>
<reference evidence="2 3" key="1">
    <citation type="submission" date="2024-09" db="EMBL/GenBank/DDBJ databases">
        <authorList>
            <person name="Sun Q."/>
            <person name="Mori K."/>
        </authorList>
    </citation>
    <scope>NUCLEOTIDE SEQUENCE [LARGE SCALE GENOMIC DNA]</scope>
    <source>
        <strain evidence="2 3">CCM 3426</strain>
    </source>
</reference>
<sequence>MSKATLIWSAVSGVLLALLVGVVAGLLATGNGSTVAGAIMAGATASGGFAALWITGTSALHTWLNSQKPDTPPEETSG</sequence>